<keyword evidence="1" id="KW-0001">2Fe-2S</keyword>
<dbReference type="Proteomes" id="UP000001880">
    <property type="component" value="Chromosome"/>
</dbReference>
<evidence type="ECO:0000256" key="4">
    <source>
        <dbReference type="ARBA" id="ARBA00023014"/>
    </source>
</evidence>
<dbReference type="GO" id="GO:0051537">
    <property type="term" value="F:2 iron, 2 sulfur cluster binding"/>
    <property type="evidence" value="ECO:0007669"/>
    <property type="project" value="UniProtKB-KW"/>
</dbReference>
<dbReference type="AlphaFoldDB" id="D0LZD1"/>
<dbReference type="KEGG" id="hoh:Hoch_3894"/>
<dbReference type="PROSITE" id="PS51318">
    <property type="entry name" value="TAT"/>
    <property type="match status" value="1"/>
</dbReference>
<protein>
    <submittedName>
        <fullName evidence="9">Rieske (2Fe-2S) iron-sulphur domain protein</fullName>
    </submittedName>
</protein>
<dbReference type="PROSITE" id="PS51296">
    <property type="entry name" value="RIESKE"/>
    <property type="match status" value="1"/>
</dbReference>
<evidence type="ECO:0000256" key="6">
    <source>
        <dbReference type="ARBA" id="ARBA00034078"/>
    </source>
</evidence>
<sequence>MAGSQSRRGFLKAATAAIGGAIGAVVAVPLLRYLLFPVGREVVSSSSAPVDVLDAEALTPGAPPVRVQINASEMRNAWATAQDTPLGAAWVRKTDAGEVEALSSVCPHLGCAVDYDAQENVYKCPCHRSAFAPDGEKQSGPSKRGLDPLPVKVEDGRVKITFIRYRTDIAEREPV</sequence>
<dbReference type="InterPro" id="IPR019546">
    <property type="entry name" value="TAT_signal_bac_arc"/>
</dbReference>
<proteinExistence type="predicted"/>
<dbReference type="InterPro" id="IPR017941">
    <property type="entry name" value="Rieske_2Fe-2S"/>
</dbReference>
<dbReference type="GO" id="GO:0046872">
    <property type="term" value="F:metal ion binding"/>
    <property type="evidence" value="ECO:0007669"/>
    <property type="project" value="UniProtKB-KW"/>
</dbReference>
<feature type="transmembrane region" description="Helical" evidence="7">
    <location>
        <begin position="12"/>
        <end position="35"/>
    </location>
</feature>
<evidence type="ECO:0000313" key="9">
    <source>
        <dbReference type="EMBL" id="ACY16393.1"/>
    </source>
</evidence>
<evidence type="ECO:0000256" key="5">
    <source>
        <dbReference type="ARBA" id="ARBA00023157"/>
    </source>
</evidence>
<evidence type="ECO:0000256" key="3">
    <source>
        <dbReference type="ARBA" id="ARBA00023004"/>
    </source>
</evidence>
<dbReference type="eggNOG" id="COG0723">
    <property type="taxonomic scope" value="Bacteria"/>
</dbReference>
<dbReference type="InterPro" id="IPR036922">
    <property type="entry name" value="Rieske_2Fe-2S_sf"/>
</dbReference>
<dbReference type="InterPro" id="IPR005805">
    <property type="entry name" value="Rieske_Fe-S_prot_C"/>
</dbReference>
<reference evidence="9 10" key="1">
    <citation type="journal article" date="2010" name="Stand. Genomic Sci.">
        <title>Complete genome sequence of Haliangium ochraceum type strain (SMP-2).</title>
        <authorList>
            <consortium name="US DOE Joint Genome Institute (JGI-PGF)"/>
            <person name="Ivanova N."/>
            <person name="Daum C."/>
            <person name="Lang E."/>
            <person name="Abt B."/>
            <person name="Kopitz M."/>
            <person name="Saunders E."/>
            <person name="Lapidus A."/>
            <person name="Lucas S."/>
            <person name="Glavina Del Rio T."/>
            <person name="Nolan M."/>
            <person name="Tice H."/>
            <person name="Copeland A."/>
            <person name="Cheng J.F."/>
            <person name="Chen F."/>
            <person name="Bruce D."/>
            <person name="Goodwin L."/>
            <person name="Pitluck S."/>
            <person name="Mavromatis K."/>
            <person name="Pati A."/>
            <person name="Mikhailova N."/>
            <person name="Chen A."/>
            <person name="Palaniappan K."/>
            <person name="Land M."/>
            <person name="Hauser L."/>
            <person name="Chang Y.J."/>
            <person name="Jeffries C.D."/>
            <person name="Detter J.C."/>
            <person name="Brettin T."/>
            <person name="Rohde M."/>
            <person name="Goker M."/>
            <person name="Bristow J."/>
            <person name="Markowitz V."/>
            <person name="Eisen J.A."/>
            <person name="Hugenholtz P."/>
            <person name="Kyrpides N.C."/>
            <person name="Klenk H.P."/>
        </authorList>
    </citation>
    <scope>NUCLEOTIDE SEQUENCE [LARGE SCALE GENOMIC DNA]</scope>
    <source>
        <strain evidence="10">DSM 14365 / CIP 107738 / JCM 11303 / AJ 13395 / SMP-2</strain>
    </source>
</reference>
<dbReference type="HOGENOM" id="CLU_055690_1_1_7"/>
<keyword evidence="5" id="KW-1015">Disulfide bond</keyword>
<evidence type="ECO:0000256" key="2">
    <source>
        <dbReference type="ARBA" id="ARBA00022723"/>
    </source>
</evidence>
<accession>D0LZD1</accession>
<name>D0LZD1_HALO1</name>
<dbReference type="OrthoDB" id="9767869at2"/>
<dbReference type="GO" id="GO:0016020">
    <property type="term" value="C:membrane"/>
    <property type="evidence" value="ECO:0007669"/>
    <property type="project" value="InterPro"/>
</dbReference>
<keyword evidence="10" id="KW-1185">Reference proteome</keyword>
<dbReference type="PRINTS" id="PR00162">
    <property type="entry name" value="RIESKE"/>
</dbReference>
<organism evidence="9 10">
    <name type="scientific">Haliangium ochraceum (strain DSM 14365 / JCM 11303 / SMP-2)</name>
    <dbReference type="NCBI Taxonomy" id="502025"/>
    <lineage>
        <taxon>Bacteria</taxon>
        <taxon>Pseudomonadati</taxon>
        <taxon>Myxococcota</taxon>
        <taxon>Polyangia</taxon>
        <taxon>Haliangiales</taxon>
        <taxon>Kofleriaceae</taxon>
        <taxon>Haliangium</taxon>
    </lineage>
</organism>
<dbReference type="Pfam" id="PF00355">
    <property type="entry name" value="Rieske"/>
    <property type="match status" value="1"/>
</dbReference>
<evidence type="ECO:0000313" key="10">
    <source>
        <dbReference type="Proteomes" id="UP000001880"/>
    </source>
</evidence>
<evidence type="ECO:0000256" key="7">
    <source>
        <dbReference type="SAM" id="Phobius"/>
    </source>
</evidence>
<dbReference type="Gene3D" id="2.102.10.10">
    <property type="entry name" value="Rieske [2Fe-2S] iron-sulphur domain"/>
    <property type="match status" value="1"/>
</dbReference>
<keyword evidence="7" id="KW-0472">Membrane</keyword>
<keyword evidence="4" id="KW-0411">Iron-sulfur</keyword>
<keyword evidence="7" id="KW-0812">Transmembrane</keyword>
<keyword evidence="3" id="KW-0408">Iron</keyword>
<dbReference type="PANTHER" id="PTHR10134">
    <property type="entry name" value="CYTOCHROME B-C1 COMPLEX SUBUNIT RIESKE, MITOCHONDRIAL"/>
    <property type="match status" value="1"/>
</dbReference>
<keyword evidence="2" id="KW-0479">Metal-binding</keyword>
<comment type="cofactor">
    <cofactor evidence="6">
        <name>[2Fe-2S] cluster</name>
        <dbReference type="ChEBI" id="CHEBI:190135"/>
    </cofactor>
</comment>
<keyword evidence="7" id="KW-1133">Transmembrane helix</keyword>
<dbReference type="STRING" id="502025.Hoch_3894"/>
<gene>
    <name evidence="9" type="ordered locus">Hoch_3894</name>
</gene>
<dbReference type="EMBL" id="CP001804">
    <property type="protein sequence ID" value="ACY16393.1"/>
    <property type="molecule type" value="Genomic_DNA"/>
</dbReference>
<evidence type="ECO:0000256" key="1">
    <source>
        <dbReference type="ARBA" id="ARBA00022714"/>
    </source>
</evidence>
<dbReference type="CDD" id="cd03467">
    <property type="entry name" value="Rieske"/>
    <property type="match status" value="1"/>
</dbReference>
<feature type="domain" description="Rieske" evidence="8">
    <location>
        <begin position="66"/>
        <end position="160"/>
    </location>
</feature>
<dbReference type="InterPro" id="IPR014349">
    <property type="entry name" value="Rieske_Fe-S_prot"/>
</dbReference>
<dbReference type="NCBIfam" id="TIGR01409">
    <property type="entry name" value="TAT_signal_seq"/>
    <property type="match status" value="1"/>
</dbReference>
<evidence type="ECO:0000259" key="8">
    <source>
        <dbReference type="PROSITE" id="PS51296"/>
    </source>
</evidence>
<dbReference type="SUPFAM" id="SSF50022">
    <property type="entry name" value="ISP domain"/>
    <property type="match status" value="1"/>
</dbReference>
<dbReference type="InterPro" id="IPR006311">
    <property type="entry name" value="TAT_signal"/>
</dbReference>